<protein>
    <submittedName>
        <fullName evidence="1">Uncharacterized protein</fullName>
    </submittedName>
</protein>
<dbReference type="Pfam" id="PF06905">
    <property type="entry name" value="FAIM1"/>
    <property type="match status" value="3"/>
</dbReference>
<evidence type="ECO:0000313" key="1">
    <source>
        <dbReference type="EMBL" id="QKG85256.1"/>
    </source>
</evidence>
<sequence length="515" mass="59205">MEKRCWAVQIEGIHHIIEIEHESHGGTIWVDDRLFEKWILHGNRDSHHLFFIKGRRIGLHILYQPESNRYRYDLSVNGVSVIDGRDVPPYRSTSSSGIVKNWDVRLSGGIYTITFRHELYGKRIVEIDGTVVEESRVHQEEESQHLILWKGHQLGIHLKPDGKEKFFYDLSVDGISWETGFPVHLKPTPSEVRKKAWNFPLQGRFYTVMMEHRGLWNEKRILVDGNTVFQTDASLTAGKDAQHAFTVGDVPCWIRIKRESTLCYHYDLIIDGFSVITGQETTVNAPLDIALGEVRSWTLKLGEDQHKVVLEHRGPKGVITLDGVVVGEKRYIKSPGDSCHFLKSGSHDLVMLITRKGRFEYRFQLFLNGTCVDTGESLLPLKVVDRDPWWMFQSKDGVHMVQVEYNQQIPIKRRIWVDNHPVEEKREVPLSNGTGYTFRIGGSVCALKIYESSDGMMCHDLFYNGSLVERPSETVQSGWEALPEATLINGHSTKSREPWLKRFKGMLFSYMVGVF</sequence>
<accession>A0A7D4C830</accession>
<dbReference type="KEGG" id="kpul:GXN76_12735"/>
<dbReference type="InterPro" id="IPR010695">
    <property type="entry name" value="FAIM1"/>
</dbReference>
<dbReference type="Gene3D" id="2.40.128.180">
    <property type="match status" value="5"/>
</dbReference>
<proteinExistence type="predicted"/>
<gene>
    <name evidence="1" type="ORF">GXN76_12735</name>
</gene>
<dbReference type="EMBL" id="CP048104">
    <property type="protein sequence ID" value="QKG85256.1"/>
    <property type="molecule type" value="Genomic_DNA"/>
</dbReference>
<reference evidence="1 2" key="1">
    <citation type="submission" date="2020-01" db="EMBL/GenBank/DDBJ databases">
        <authorList>
            <person name="Gulvik C.A."/>
            <person name="Batra D.G."/>
        </authorList>
    </citation>
    <scope>NUCLEOTIDE SEQUENCE [LARGE SCALE GENOMIC DNA]</scope>
    <source>
        <strain evidence="1 2">W9323</strain>
    </source>
</reference>
<name>A0A7D4C830_9BACL</name>
<dbReference type="AlphaFoldDB" id="A0A7D4C830"/>
<dbReference type="Proteomes" id="UP000503088">
    <property type="component" value="Chromosome"/>
</dbReference>
<organism evidence="1 2">
    <name type="scientific">Kroppenstedtia pulmonis</name>
    <dbReference type="NCBI Taxonomy" id="1380685"/>
    <lineage>
        <taxon>Bacteria</taxon>
        <taxon>Bacillati</taxon>
        <taxon>Bacillota</taxon>
        <taxon>Bacilli</taxon>
        <taxon>Bacillales</taxon>
        <taxon>Thermoactinomycetaceae</taxon>
        <taxon>Kroppenstedtia</taxon>
    </lineage>
</organism>
<evidence type="ECO:0000313" key="2">
    <source>
        <dbReference type="Proteomes" id="UP000503088"/>
    </source>
</evidence>
<keyword evidence="2" id="KW-1185">Reference proteome</keyword>
<dbReference type="InterPro" id="IPR038513">
    <property type="entry name" value="FAIM1_dom_sf"/>
</dbReference>
<dbReference type="RefSeq" id="WP_173223739.1">
    <property type="nucleotide sequence ID" value="NZ_CP048104.1"/>
</dbReference>